<keyword evidence="3" id="KW-0804">Transcription</keyword>
<dbReference type="RefSeq" id="WP_184484263.1">
    <property type="nucleotide sequence ID" value="NZ_JACHIV010000001.1"/>
</dbReference>
<keyword evidence="1" id="KW-0805">Transcription regulation</keyword>
<dbReference type="InterPro" id="IPR036390">
    <property type="entry name" value="WH_DNA-bd_sf"/>
</dbReference>
<proteinExistence type="predicted"/>
<evidence type="ECO:0000259" key="5">
    <source>
        <dbReference type="PROSITE" id="PS50995"/>
    </source>
</evidence>
<evidence type="ECO:0000256" key="2">
    <source>
        <dbReference type="ARBA" id="ARBA00023125"/>
    </source>
</evidence>
<dbReference type="SMART" id="SM00347">
    <property type="entry name" value="HTH_MARR"/>
    <property type="match status" value="1"/>
</dbReference>
<dbReference type="PROSITE" id="PS50995">
    <property type="entry name" value="HTH_MARR_2"/>
    <property type="match status" value="1"/>
</dbReference>
<dbReference type="InterPro" id="IPR000835">
    <property type="entry name" value="HTH_MarR-typ"/>
</dbReference>
<evidence type="ECO:0000256" key="3">
    <source>
        <dbReference type="ARBA" id="ARBA00023163"/>
    </source>
</evidence>
<dbReference type="GO" id="GO:0003677">
    <property type="term" value="F:DNA binding"/>
    <property type="evidence" value="ECO:0007669"/>
    <property type="project" value="UniProtKB-KW"/>
</dbReference>
<keyword evidence="2 6" id="KW-0238">DNA-binding</keyword>
<dbReference type="PANTHER" id="PTHR39515:SF2">
    <property type="entry name" value="HTH-TYPE TRANSCRIPTIONAL REGULATOR RV0880"/>
    <property type="match status" value="1"/>
</dbReference>
<feature type="region of interest" description="Disordered" evidence="4">
    <location>
        <begin position="153"/>
        <end position="184"/>
    </location>
</feature>
<dbReference type="GO" id="GO:0003700">
    <property type="term" value="F:DNA-binding transcription factor activity"/>
    <property type="evidence" value="ECO:0007669"/>
    <property type="project" value="InterPro"/>
</dbReference>
<evidence type="ECO:0000313" key="7">
    <source>
        <dbReference type="Proteomes" id="UP000580474"/>
    </source>
</evidence>
<dbReference type="InterPro" id="IPR052526">
    <property type="entry name" value="HTH-type_Bedaq_tolerance"/>
</dbReference>
<evidence type="ECO:0000256" key="4">
    <source>
        <dbReference type="SAM" id="MobiDB-lite"/>
    </source>
</evidence>
<dbReference type="EMBL" id="JACHIV010000001">
    <property type="protein sequence ID" value="MBB5072723.1"/>
    <property type="molecule type" value="Genomic_DNA"/>
</dbReference>
<dbReference type="Pfam" id="PF01047">
    <property type="entry name" value="MarR"/>
    <property type="match status" value="1"/>
</dbReference>
<dbReference type="PANTHER" id="PTHR39515">
    <property type="entry name" value="CONSERVED PROTEIN"/>
    <property type="match status" value="1"/>
</dbReference>
<accession>A0A840NRV1</accession>
<evidence type="ECO:0000313" key="6">
    <source>
        <dbReference type="EMBL" id="MBB5072723.1"/>
    </source>
</evidence>
<dbReference type="SUPFAM" id="SSF46785">
    <property type="entry name" value="Winged helix' DNA-binding domain"/>
    <property type="match status" value="1"/>
</dbReference>
<keyword evidence="7" id="KW-1185">Reference proteome</keyword>
<dbReference type="PRINTS" id="PR00598">
    <property type="entry name" value="HTHMARR"/>
</dbReference>
<dbReference type="Gene3D" id="1.10.10.10">
    <property type="entry name" value="Winged helix-like DNA-binding domain superfamily/Winged helix DNA-binding domain"/>
    <property type="match status" value="1"/>
</dbReference>
<dbReference type="InterPro" id="IPR036388">
    <property type="entry name" value="WH-like_DNA-bd_sf"/>
</dbReference>
<name>A0A840NRV1_9PSEU</name>
<reference evidence="6 7" key="1">
    <citation type="submission" date="2020-08" db="EMBL/GenBank/DDBJ databases">
        <title>Sequencing the genomes of 1000 actinobacteria strains.</title>
        <authorList>
            <person name="Klenk H.-P."/>
        </authorList>
    </citation>
    <scope>NUCLEOTIDE SEQUENCE [LARGE SCALE GENOMIC DNA]</scope>
    <source>
        <strain evidence="6 7">DSM 45582</strain>
    </source>
</reference>
<feature type="domain" description="HTH marR-type" evidence="5">
    <location>
        <begin position="4"/>
        <end position="142"/>
    </location>
</feature>
<evidence type="ECO:0000256" key="1">
    <source>
        <dbReference type="ARBA" id="ARBA00023015"/>
    </source>
</evidence>
<dbReference type="InterPro" id="IPR023187">
    <property type="entry name" value="Tscrpt_reg_MarR-type_CS"/>
</dbReference>
<organism evidence="6 7">
    <name type="scientific">Saccharopolyspora gloriosae</name>
    <dbReference type="NCBI Taxonomy" id="455344"/>
    <lineage>
        <taxon>Bacteria</taxon>
        <taxon>Bacillati</taxon>
        <taxon>Actinomycetota</taxon>
        <taxon>Actinomycetes</taxon>
        <taxon>Pseudonocardiales</taxon>
        <taxon>Pseudonocardiaceae</taxon>
        <taxon>Saccharopolyspora</taxon>
    </lineage>
</organism>
<dbReference type="Proteomes" id="UP000580474">
    <property type="component" value="Unassembled WGS sequence"/>
</dbReference>
<gene>
    <name evidence="6" type="ORF">BJ969_005811</name>
</gene>
<dbReference type="AlphaFoldDB" id="A0A840NRV1"/>
<dbReference type="PROSITE" id="PS01117">
    <property type="entry name" value="HTH_MARR_1"/>
    <property type="match status" value="1"/>
</dbReference>
<comment type="caution">
    <text evidence="6">The sequence shown here is derived from an EMBL/GenBank/DDBJ whole genome shotgun (WGS) entry which is preliminary data.</text>
</comment>
<sequence length="184" mass="20137">MGPTPETCSELLRPLRALMGLKQVAVQTLNQHAQTDLPYAATGLLGELVHCGESRASDLAAHRVVDASVVSRQVSQLEQAGLISRRADPQDRRVSLLRATEEGEQALARIEQHRAEWLSDALRDWDETKVRDLAELLDVAAADIRRAVLPEHQAPHADTSHLAVARPVPADDRRSAASSQKGIR</sequence>
<protein>
    <submittedName>
        <fullName evidence="6">DNA-binding MarR family transcriptional regulator</fullName>
    </submittedName>
</protein>